<accession>A0ABW6W997</accession>
<proteinExistence type="predicted"/>
<reference evidence="2 3" key="1">
    <citation type="submission" date="2024-10" db="EMBL/GenBank/DDBJ databases">
        <title>The Natural Products Discovery Center: Release of the First 8490 Sequenced Strains for Exploring Actinobacteria Biosynthetic Diversity.</title>
        <authorList>
            <person name="Kalkreuter E."/>
            <person name="Kautsar S.A."/>
            <person name="Yang D."/>
            <person name="Bader C.D."/>
            <person name="Teijaro C.N."/>
            <person name="Fluegel L."/>
            <person name="Davis C.M."/>
            <person name="Simpson J.R."/>
            <person name="Lauterbach L."/>
            <person name="Steele A.D."/>
            <person name="Gui C."/>
            <person name="Meng S."/>
            <person name="Li G."/>
            <person name="Viehrig K."/>
            <person name="Ye F."/>
            <person name="Su P."/>
            <person name="Kiefer A.F."/>
            <person name="Nichols A."/>
            <person name="Cepeda A.J."/>
            <person name="Yan W."/>
            <person name="Fan B."/>
            <person name="Jiang Y."/>
            <person name="Adhikari A."/>
            <person name="Zheng C.-J."/>
            <person name="Schuster L."/>
            <person name="Cowan T.M."/>
            <person name="Smanski M.J."/>
            <person name="Chevrette M.G."/>
            <person name="De Carvalho L.P.S."/>
            <person name="Shen B."/>
        </authorList>
    </citation>
    <scope>NUCLEOTIDE SEQUENCE [LARGE SCALE GENOMIC DNA]</scope>
    <source>
        <strain evidence="2 3">NPDC000087</strain>
    </source>
</reference>
<protein>
    <recommendedName>
        <fullName evidence="4">Lipoprotein</fullName>
    </recommendedName>
</protein>
<dbReference type="Proteomes" id="UP001602245">
    <property type="component" value="Unassembled WGS sequence"/>
</dbReference>
<dbReference type="RefSeq" id="WP_157295831.1">
    <property type="nucleotide sequence ID" value="NZ_JBIAZU010000002.1"/>
</dbReference>
<feature type="chain" id="PRO_5046755617" description="Lipoprotein" evidence="1">
    <location>
        <begin position="25"/>
        <end position="189"/>
    </location>
</feature>
<evidence type="ECO:0008006" key="4">
    <source>
        <dbReference type="Google" id="ProtNLM"/>
    </source>
</evidence>
<keyword evidence="3" id="KW-1185">Reference proteome</keyword>
<dbReference type="PROSITE" id="PS51257">
    <property type="entry name" value="PROKAR_LIPOPROTEIN"/>
    <property type="match status" value="1"/>
</dbReference>
<gene>
    <name evidence="2" type="ORF">ACFY35_10585</name>
</gene>
<name>A0ABW6W997_9ACTN</name>
<keyword evidence="1" id="KW-0732">Signal</keyword>
<dbReference type="EMBL" id="JBIAZU010000002">
    <property type="protein sequence ID" value="MFF5289879.1"/>
    <property type="molecule type" value="Genomic_DNA"/>
</dbReference>
<evidence type="ECO:0000313" key="3">
    <source>
        <dbReference type="Proteomes" id="UP001602245"/>
    </source>
</evidence>
<feature type="signal peptide" evidence="1">
    <location>
        <begin position="1"/>
        <end position="24"/>
    </location>
</feature>
<sequence length="189" mass="20203">MKKIASTVLLTALVVAGCSGGGGAGSPNPSASAAAGRQQLLALGQEWVQCLRTHGLTRMPDAQLTQDGYLQFPPAGNYNWKSDLSTHKSIIEACQPIEDRYPPNAFRPKQQLTADDLRKLAEYAKCVRAHGVPDFPDPNQAGEFDVAGTSVERGMSKQMNDQIDQACRSVWSGDVKITGGSNEKSGGKK</sequence>
<comment type="caution">
    <text evidence="2">The sequence shown here is derived from an EMBL/GenBank/DDBJ whole genome shotgun (WGS) entry which is preliminary data.</text>
</comment>
<organism evidence="2 3">
    <name type="scientific">Paractinoplanes globisporus</name>
    <dbReference type="NCBI Taxonomy" id="113565"/>
    <lineage>
        <taxon>Bacteria</taxon>
        <taxon>Bacillati</taxon>
        <taxon>Actinomycetota</taxon>
        <taxon>Actinomycetes</taxon>
        <taxon>Micromonosporales</taxon>
        <taxon>Micromonosporaceae</taxon>
        <taxon>Paractinoplanes</taxon>
    </lineage>
</organism>
<evidence type="ECO:0000313" key="2">
    <source>
        <dbReference type="EMBL" id="MFF5289879.1"/>
    </source>
</evidence>
<evidence type="ECO:0000256" key="1">
    <source>
        <dbReference type="SAM" id="SignalP"/>
    </source>
</evidence>